<comment type="similarity">
    <text evidence="1 2">Belongs to the small heat shock protein (HSP20) family.</text>
</comment>
<name>A0A3B5AKY1_9TELE</name>
<dbReference type="Pfam" id="PF00011">
    <property type="entry name" value="HSP20"/>
    <property type="match status" value="1"/>
</dbReference>
<dbReference type="GO" id="GO:0101031">
    <property type="term" value="C:protein folding chaperone complex"/>
    <property type="evidence" value="ECO:0007669"/>
    <property type="project" value="TreeGrafter"/>
</dbReference>
<protein>
    <submittedName>
        <fullName evidence="7">Heat shock protein beta-8</fullName>
    </submittedName>
    <submittedName>
        <fullName evidence="5">Heat shock protein family B (small) member 8</fullName>
    </submittedName>
</protein>
<dbReference type="GO" id="GO:0005737">
    <property type="term" value="C:cytoplasm"/>
    <property type="evidence" value="ECO:0007669"/>
    <property type="project" value="TreeGrafter"/>
</dbReference>
<dbReference type="RefSeq" id="XP_008278103.1">
    <property type="nucleotide sequence ID" value="XM_008279881.1"/>
</dbReference>
<dbReference type="OrthoDB" id="10060792at2759"/>
<dbReference type="CTD" id="26353"/>
<dbReference type="STRING" id="144197.ENSSPAP00000021510"/>
<feature type="region of interest" description="Disordered" evidence="3">
    <location>
        <begin position="64"/>
        <end position="115"/>
    </location>
</feature>
<dbReference type="SUPFAM" id="SSF49764">
    <property type="entry name" value="HSP20-like chaperones"/>
    <property type="match status" value="1"/>
</dbReference>
<dbReference type="InterPro" id="IPR043254">
    <property type="entry name" value="HSPB8"/>
</dbReference>
<evidence type="ECO:0000256" key="2">
    <source>
        <dbReference type="RuleBase" id="RU003616"/>
    </source>
</evidence>
<dbReference type="GO" id="GO:0042803">
    <property type="term" value="F:protein homodimerization activity"/>
    <property type="evidence" value="ECO:0007669"/>
    <property type="project" value="InterPro"/>
</dbReference>
<dbReference type="GeneTree" id="ENSGT00940000160605"/>
<feature type="region of interest" description="Disordered" evidence="3">
    <location>
        <begin position="1"/>
        <end position="27"/>
    </location>
</feature>
<dbReference type="InterPro" id="IPR001436">
    <property type="entry name" value="Alpha-crystallin/sHSP_animal"/>
</dbReference>
<feature type="compositionally biased region" description="Low complexity" evidence="3">
    <location>
        <begin position="100"/>
        <end position="115"/>
    </location>
</feature>
<accession>A0A3B5AKY1</accession>
<feature type="compositionally biased region" description="Basic and acidic residues" evidence="3">
    <location>
        <begin position="15"/>
        <end position="27"/>
    </location>
</feature>
<gene>
    <name evidence="7" type="primary">hspb8</name>
</gene>
<reference evidence="7" key="2">
    <citation type="submission" date="2025-04" db="UniProtKB">
        <authorList>
            <consortium name="RefSeq"/>
        </authorList>
    </citation>
    <scope>IDENTIFICATION</scope>
</reference>
<sequence length="223" mass="24680">MAEGDFYTMGSRQRFPRDPFGEFRDQSPFRDQLASRFMEDDFGMPPFPDDLAMDWPGWARPGRLSTRLSPSPFSSTLRTGFPQRQSTGGPALYTSRYGEPSSRSSPTGTVSTTGGEPWKVCVNVHSFKPEELNVKTRDGFVEVSGKHEEKQEEGGIVTKNFTKKIQIPVDVDPLTVFASLSPEGVLIIEARQTPPYYLFSSDGSPAGETQEVDSPKPQEASMA</sequence>
<dbReference type="InterPro" id="IPR008978">
    <property type="entry name" value="HSP20-like_chaperone"/>
</dbReference>
<dbReference type="GO" id="GO:0034620">
    <property type="term" value="P:cellular response to unfolded protein"/>
    <property type="evidence" value="ECO:0007669"/>
    <property type="project" value="InterPro"/>
</dbReference>
<evidence type="ECO:0000313" key="7">
    <source>
        <dbReference type="RefSeq" id="XP_008278103.1"/>
    </source>
</evidence>
<evidence type="ECO:0000313" key="6">
    <source>
        <dbReference type="Proteomes" id="UP000694891"/>
    </source>
</evidence>
<dbReference type="Gene3D" id="2.60.40.790">
    <property type="match status" value="1"/>
</dbReference>
<keyword evidence="7" id="KW-0346">Stress response</keyword>
<dbReference type="PROSITE" id="PS01031">
    <property type="entry name" value="SHSP"/>
    <property type="match status" value="1"/>
</dbReference>
<dbReference type="PRINTS" id="PR00299">
    <property type="entry name" value="ACRYSTALLIN"/>
</dbReference>
<proteinExistence type="inferred from homology"/>
<keyword evidence="6" id="KW-1185">Reference proteome</keyword>
<evidence type="ECO:0000256" key="3">
    <source>
        <dbReference type="SAM" id="MobiDB-lite"/>
    </source>
</evidence>
<dbReference type="InterPro" id="IPR002068">
    <property type="entry name" value="A-crystallin/Hsp20_dom"/>
</dbReference>
<dbReference type="Ensembl" id="ENSSPAT00000021844.1">
    <property type="protein sequence ID" value="ENSSPAP00000021510.1"/>
    <property type="gene ID" value="ENSSPAG00000016219.1"/>
</dbReference>
<feature type="region of interest" description="Disordered" evidence="3">
    <location>
        <begin position="198"/>
        <end position="223"/>
    </location>
</feature>
<feature type="compositionally biased region" description="Polar residues" evidence="3">
    <location>
        <begin position="66"/>
        <end position="88"/>
    </location>
</feature>
<dbReference type="PANTHER" id="PTHR46906:SF1">
    <property type="entry name" value="HEAT SHOCK PROTEIN BETA-8"/>
    <property type="match status" value="1"/>
</dbReference>
<dbReference type="Proteomes" id="UP000694891">
    <property type="component" value="Unplaced"/>
</dbReference>
<dbReference type="GeneID" id="103355920"/>
<evidence type="ECO:0000259" key="4">
    <source>
        <dbReference type="PROSITE" id="PS01031"/>
    </source>
</evidence>
<evidence type="ECO:0000256" key="1">
    <source>
        <dbReference type="PROSITE-ProRule" id="PRU00285"/>
    </source>
</evidence>
<dbReference type="PANTHER" id="PTHR46906">
    <property type="entry name" value="HEAT SHOCK PROTEIN BETA-8"/>
    <property type="match status" value="1"/>
</dbReference>
<reference evidence="5" key="1">
    <citation type="submission" date="2023-09" db="UniProtKB">
        <authorList>
            <consortium name="Ensembl"/>
        </authorList>
    </citation>
    <scope>IDENTIFICATION</scope>
</reference>
<dbReference type="GO" id="GO:0005634">
    <property type="term" value="C:nucleus"/>
    <property type="evidence" value="ECO:0007669"/>
    <property type="project" value="TreeGrafter"/>
</dbReference>
<organism evidence="5">
    <name type="scientific">Stegastes partitus</name>
    <name type="common">bicolor damselfish</name>
    <dbReference type="NCBI Taxonomy" id="144197"/>
    <lineage>
        <taxon>Eukaryota</taxon>
        <taxon>Metazoa</taxon>
        <taxon>Chordata</taxon>
        <taxon>Craniata</taxon>
        <taxon>Vertebrata</taxon>
        <taxon>Euteleostomi</taxon>
        <taxon>Actinopterygii</taxon>
        <taxon>Neopterygii</taxon>
        <taxon>Teleostei</taxon>
        <taxon>Neoteleostei</taxon>
        <taxon>Acanthomorphata</taxon>
        <taxon>Ovalentaria</taxon>
        <taxon>Pomacentridae</taxon>
        <taxon>Stegastes</taxon>
    </lineage>
</organism>
<dbReference type="AlphaFoldDB" id="A0A3B5AKY1"/>
<feature type="domain" description="SHSP" evidence="4">
    <location>
        <begin position="98"/>
        <end position="215"/>
    </location>
</feature>
<evidence type="ECO:0000313" key="5">
    <source>
        <dbReference type="Ensembl" id="ENSSPAP00000021510.1"/>
    </source>
</evidence>